<protein>
    <recommendedName>
        <fullName evidence="5">DOMON domain-containing protein</fullName>
    </recommendedName>
</protein>
<dbReference type="PANTHER" id="PTHR10157:SF23">
    <property type="entry name" value="MOXD1 HOMOLOG 1"/>
    <property type="match status" value="1"/>
</dbReference>
<dbReference type="InterPro" id="IPR014784">
    <property type="entry name" value="Cu2_ascorb_mOase-like_C"/>
</dbReference>
<dbReference type="InterPro" id="IPR028460">
    <property type="entry name" value="Tbh/DBH"/>
</dbReference>
<evidence type="ECO:0000256" key="2">
    <source>
        <dbReference type="ARBA" id="ARBA00023157"/>
    </source>
</evidence>
<dbReference type="SUPFAM" id="SSF49344">
    <property type="entry name" value="CBD9-like"/>
    <property type="match status" value="1"/>
</dbReference>
<name>A0ABP1PHP9_9HEXA</name>
<dbReference type="Pfam" id="PF01082">
    <property type="entry name" value="Cu2_monooxygen"/>
    <property type="match status" value="1"/>
</dbReference>
<dbReference type="Gene3D" id="2.60.40.1210">
    <property type="entry name" value="Cellobiose dehydrogenase, cytochrome domain"/>
    <property type="match status" value="1"/>
</dbReference>
<evidence type="ECO:0000259" key="5">
    <source>
        <dbReference type="PROSITE" id="PS50836"/>
    </source>
</evidence>
<sequence>MIFTGVSLLLNFLGGNETISASNKINVFNSDFGESSVSKVNIELKVNPYRQKVLLDSVGNFSLEWEVNWKKEMVYFNVSAATKGYIGFGLSRKGKMSGADIVIGGVDKNGKPYLSDRHAIGNQLPVLDQSQDWILHEAWEKEGLTFLGFSRPFDTCDSEGDLRIDENSLVSVIWAYGEVDDELQYHFENRGVYNLYLLDPNLAPESLVDTFKEGKIPLKPSKLNNTTGSTNLFRIQQQKNISQQDTLYWCSFHRMPTSKKHHIIGYNVVFPTERDRRHVHHLLLHRCQVPPSSSATGGPCYLGNSVVPSEFSFCSEQVAAWGVGGRAIFFPEHVGLPISESGPEYFLLQVHYDNPNLLPNLTITVSLDIYYTSKLRQNDGAILMLGAGVPGAANLVIPPSSLSHVINGHCAPGCTQKLFPAEGITVFASVLHTHLTGRGVRLRHFREGKELPWIIADDNYNFNYQQVRLLNDEVKIVPGDHLVQKCVYDSTARNGTVVTGGYSTREEMCLAFLFYYTRVPGAFNCLSQIEEESYIDLLGIWNTTFDLKTKEALVTDPRQFSGLTVSNYLTNYIGEWTLRFRKEVQRQHLLQAQISTCPTFSTVSSAQDSISNGGEPLYDLVKVGPEELPGKKDLPTKLSYVFKRKNNTLNDSPGSKQKTQNIVIHQEEAVIPRRIRVFKPYSKCGVGNRGKQRGVRRFPSYRDADRIKNEVNNQFKFNNFWVE</sequence>
<evidence type="ECO:0000313" key="7">
    <source>
        <dbReference type="Proteomes" id="UP001642540"/>
    </source>
</evidence>
<dbReference type="InterPro" id="IPR024548">
    <property type="entry name" value="Cu2_monoox_C"/>
</dbReference>
<dbReference type="PANTHER" id="PTHR10157">
    <property type="entry name" value="DOPAMINE BETA HYDROXYLASE RELATED"/>
    <property type="match status" value="1"/>
</dbReference>
<keyword evidence="7" id="KW-1185">Reference proteome</keyword>
<evidence type="ECO:0000256" key="4">
    <source>
        <dbReference type="SAM" id="SignalP"/>
    </source>
</evidence>
<dbReference type="EMBL" id="CAXLJM020000001">
    <property type="protein sequence ID" value="CAL8068120.1"/>
    <property type="molecule type" value="Genomic_DNA"/>
</dbReference>
<keyword evidence="3" id="KW-0325">Glycoprotein</keyword>
<feature type="signal peptide" evidence="4">
    <location>
        <begin position="1"/>
        <end position="18"/>
    </location>
</feature>
<dbReference type="InterPro" id="IPR045266">
    <property type="entry name" value="DOH_DOMON"/>
</dbReference>
<dbReference type="SUPFAM" id="SSF49742">
    <property type="entry name" value="PHM/PNGase F"/>
    <property type="match status" value="2"/>
</dbReference>
<reference evidence="6 7" key="1">
    <citation type="submission" date="2024-08" db="EMBL/GenBank/DDBJ databases">
        <authorList>
            <person name="Cucini C."/>
            <person name="Frati F."/>
        </authorList>
    </citation>
    <scope>NUCLEOTIDE SEQUENCE [LARGE SCALE GENOMIC DNA]</scope>
</reference>
<dbReference type="InterPro" id="IPR008977">
    <property type="entry name" value="PHM/PNGase_F_dom_sf"/>
</dbReference>
<keyword evidence="2" id="KW-1015">Disulfide bond</keyword>
<dbReference type="InterPro" id="IPR000323">
    <property type="entry name" value="Cu2_ascorb_mOase_N"/>
</dbReference>
<organism evidence="6 7">
    <name type="scientific">Orchesella dallaii</name>
    <dbReference type="NCBI Taxonomy" id="48710"/>
    <lineage>
        <taxon>Eukaryota</taxon>
        <taxon>Metazoa</taxon>
        <taxon>Ecdysozoa</taxon>
        <taxon>Arthropoda</taxon>
        <taxon>Hexapoda</taxon>
        <taxon>Collembola</taxon>
        <taxon>Entomobryomorpha</taxon>
        <taxon>Entomobryoidea</taxon>
        <taxon>Orchesellidae</taxon>
        <taxon>Orchesellinae</taxon>
        <taxon>Orchesella</taxon>
    </lineage>
</organism>
<evidence type="ECO:0000256" key="3">
    <source>
        <dbReference type="ARBA" id="ARBA00023180"/>
    </source>
</evidence>
<evidence type="ECO:0000256" key="1">
    <source>
        <dbReference type="ARBA" id="ARBA00010676"/>
    </source>
</evidence>
<dbReference type="CDD" id="cd09631">
    <property type="entry name" value="DOMON_DOH"/>
    <property type="match status" value="1"/>
</dbReference>
<dbReference type="Pfam" id="PF03712">
    <property type="entry name" value="Cu2_monoox_C"/>
    <property type="match status" value="1"/>
</dbReference>
<dbReference type="PROSITE" id="PS50836">
    <property type="entry name" value="DOMON"/>
    <property type="match status" value="1"/>
</dbReference>
<keyword evidence="4" id="KW-0732">Signal</keyword>
<dbReference type="Gene3D" id="2.60.120.310">
    <property type="entry name" value="Copper type II, ascorbate-dependent monooxygenase, N-terminal domain"/>
    <property type="match status" value="1"/>
</dbReference>
<dbReference type="InterPro" id="IPR005018">
    <property type="entry name" value="DOMON_domain"/>
</dbReference>
<feature type="domain" description="DOMON" evidence="5">
    <location>
        <begin position="59"/>
        <end position="177"/>
    </location>
</feature>
<comment type="caution">
    <text evidence="6">The sequence shown here is derived from an EMBL/GenBank/DDBJ whole genome shotgun (WGS) entry which is preliminary data.</text>
</comment>
<dbReference type="InterPro" id="IPR000945">
    <property type="entry name" value="DBH-like"/>
</dbReference>
<accession>A0ABP1PHP9</accession>
<dbReference type="Proteomes" id="UP001642540">
    <property type="component" value="Unassembled WGS sequence"/>
</dbReference>
<gene>
    <name evidence="6" type="ORF">ODALV1_LOCUS120</name>
</gene>
<dbReference type="Gene3D" id="2.60.120.230">
    <property type="match status" value="1"/>
</dbReference>
<dbReference type="InterPro" id="IPR036939">
    <property type="entry name" value="Cu2_ascorb_mOase_N_sf"/>
</dbReference>
<dbReference type="SMART" id="SM00664">
    <property type="entry name" value="DoH"/>
    <property type="match status" value="1"/>
</dbReference>
<feature type="chain" id="PRO_5045597006" description="DOMON domain-containing protein" evidence="4">
    <location>
        <begin position="19"/>
        <end position="723"/>
    </location>
</feature>
<proteinExistence type="inferred from homology"/>
<dbReference type="PRINTS" id="PR00767">
    <property type="entry name" value="DBMONOXGNASE"/>
</dbReference>
<dbReference type="Pfam" id="PF03351">
    <property type="entry name" value="DOMON"/>
    <property type="match status" value="1"/>
</dbReference>
<evidence type="ECO:0000313" key="6">
    <source>
        <dbReference type="EMBL" id="CAL8068120.1"/>
    </source>
</evidence>
<comment type="similarity">
    <text evidence="1">Belongs to the copper type II ascorbate-dependent monooxygenase family.</text>
</comment>